<sequence length="257" mass="27638">MDRLLSRLPLFVTLAACAALLAYGPIAQPARYHDFADVSLWLGLPHAADVLSNLGFALVGLWGWRRLAPQRIHPALRDGWWGYRLLLAGLVLTAIGSAWYHLAPDDDRLLWDRLPIALACAGLLAAVRAETVGSRAPRDEAALFALLGVASVVWWYVTNDGGDGDLRPYLLLQGLPLLLIPLWQAAHRAAPADRLYFGAALLLYIAAKATELLDHQLLALLGAVSGHTLKHLLATVAAALIVGRLAQRVAPSARAGA</sequence>
<feature type="transmembrane region" description="Helical" evidence="1">
    <location>
        <begin position="141"/>
        <end position="157"/>
    </location>
</feature>
<dbReference type="KEGG" id="ares:IWH25_10355"/>
<dbReference type="PANTHER" id="PTHR34368:SF1">
    <property type="entry name" value="OS01G0962200 PROTEIN"/>
    <property type="match status" value="1"/>
</dbReference>
<keyword evidence="1" id="KW-0472">Membrane</keyword>
<keyword evidence="1" id="KW-1133">Transmembrane helix</keyword>
<accession>A0A974PVC2</accession>
<keyword evidence="1" id="KW-0812">Transmembrane</keyword>
<dbReference type="AlphaFoldDB" id="A0A974PVC2"/>
<feature type="transmembrane region" description="Helical" evidence="1">
    <location>
        <begin position="85"/>
        <end position="103"/>
    </location>
</feature>
<organism evidence="2 3">
    <name type="scientific">Azospira restricta</name>
    <dbReference type="NCBI Taxonomy" id="404405"/>
    <lineage>
        <taxon>Bacteria</taxon>
        <taxon>Pseudomonadati</taxon>
        <taxon>Pseudomonadota</taxon>
        <taxon>Betaproteobacteria</taxon>
        <taxon>Rhodocyclales</taxon>
        <taxon>Rhodocyclaceae</taxon>
        <taxon>Azospira</taxon>
    </lineage>
</organism>
<keyword evidence="3" id="KW-1185">Reference proteome</keyword>
<feature type="transmembrane region" description="Helical" evidence="1">
    <location>
        <begin position="39"/>
        <end position="64"/>
    </location>
</feature>
<dbReference type="EMBL" id="CP064781">
    <property type="protein sequence ID" value="QRJ62202.1"/>
    <property type="molecule type" value="Genomic_DNA"/>
</dbReference>
<protein>
    <submittedName>
        <fullName evidence="2">Alkaline phytoceramidase</fullName>
    </submittedName>
</protein>
<dbReference type="RefSeq" id="WP_203385730.1">
    <property type="nucleotide sequence ID" value="NZ_CP064781.1"/>
</dbReference>
<proteinExistence type="predicted"/>
<evidence type="ECO:0000313" key="2">
    <source>
        <dbReference type="EMBL" id="QRJ62202.1"/>
    </source>
</evidence>
<dbReference type="PANTHER" id="PTHR34368">
    <property type="entry name" value="OS01G0962200 PROTEIN"/>
    <property type="match status" value="1"/>
</dbReference>
<evidence type="ECO:0000256" key="1">
    <source>
        <dbReference type="SAM" id="Phobius"/>
    </source>
</evidence>
<evidence type="ECO:0000313" key="3">
    <source>
        <dbReference type="Proteomes" id="UP000663444"/>
    </source>
</evidence>
<dbReference type="Proteomes" id="UP000663444">
    <property type="component" value="Chromosome"/>
</dbReference>
<name>A0A974PVC2_9RHOO</name>
<gene>
    <name evidence="2" type="ORF">IWH25_10355</name>
</gene>
<reference evidence="2" key="1">
    <citation type="submission" date="2020-11" db="EMBL/GenBank/DDBJ databases">
        <title>Azospira restricta DSM 18626 genome sequence.</title>
        <authorList>
            <person name="Moe W.M."/>
        </authorList>
    </citation>
    <scope>NUCLEOTIDE SEQUENCE</scope>
    <source>
        <strain evidence="2">DSM 18626</strain>
    </source>
</reference>